<sequence>MSSGDEPAPEDERDVPAEDDQHKSPSEMETPPTGTEVGNDTETETGVNASTDPDPDSNSNSIDDAVTTQTEPITSSSGDHAEEDQRSTSVDPRADHGFFYRFYHANDGPLMFIREILLSALIVLLIGGLLFGLSGVWPPMVAIESESMEPNIQIYDLVFVTAPDRFSPSDADEYGVVTLEHGEDVGYESFNKPGSVVVFDEPGTIGPPIIHRPHLYVEEGEDWSDRADPDASGDRSCSEMSACPAPTDGYITKGDNNGRYDQVSGIAPVVEEDWITGVARFRIPYLGWIRLAFTGQAVLTPTIPLFGIAAVGSTVLGRKT</sequence>
<evidence type="ECO:0000256" key="2">
    <source>
        <dbReference type="ARBA" id="ARBA00022692"/>
    </source>
</evidence>
<keyword evidence="8" id="KW-1185">Reference proteome</keyword>
<evidence type="ECO:0000256" key="4">
    <source>
        <dbReference type="ARBA" id="ARBA00023136"/>
    </source>
</evidence>
<organism evidence="7 8">
    <name type="scientific">Natronocalculus amylovorans</name>
    <dbReference type="NCBI Taxonomy" id="2917812"/>
    <lineage>
        <taxon>Archaea</taxon>
        <taxon>Methanobacteriati</taxon>
        <taxon>Methanobacteriota</taxon>
        <taxon>Stenosarchaea group</taxon>
        <taxon>Halobacteria</taxon>
        <taxon>Halobacteriales</taxon>
        <taxon>Haloferacaceae</taxon>
        <taxon>Natronocalculus</taxon>
    </lineage>
</organism>
<dbReference type="CDD" id="cd06530">
    <property type="entry name" value="S26_SPase_I"/>
    <property type="match status" value="1"/>
</dbReference>
<dbReference type="PANTHER" id="PTHR10806">
    <property type="entry name" value="SIGNAL PEPTIDASE COMPLEX CATALYTIC SUBUNIT SEC11"/>
    <property type="match status" value="1"/>
</dbReference>
<reference evidence="7" key="1">
    <citation type="journal article" date="2022" name="Syst. Appl. Microbiol.">
        <title>Natronocalculus amylovorans gen. nov., sp. nov., and Natranaeroarchaeum aerophilus sp. nov., dominant culturable amylolytic natronoarchaea from hypersaline soda lakes in southwestern Siberia.</title>
        <authorList>
            <person name="Sorokin D.Y."/>
            <person name="Elcheninov A.G."/>
            <person name="Khizhniak T.V."/>
            <person name="Koenen M."/>
            <person name="Bale N.J."/>
            <person name="Damste J.S.S."/>
            <person name="Kublanov I.V."/>
        </authorList>
    </citation>
    <scope>NUCLEOTIDE SEQUENCE</scope>
    <source>
        <strain evidence="7">AArc-St2</strain>
    </source>
</reference>
<evidence type="ECO:0000256" key="3">
    <source>
        <dbReference type="ARBA" id="ARBA00022989"/>
    </source>
</evidence>
<name>A0AAE3FVM9_9EURY</name>
<dbReference type="GO" id="GO:0006465">
    <property type="term" value="P:signal peptide processing"/>
    <property type="evidence" value="ECO:0007669"/>
    <property type="project" value="InterPro"/>
</dbReference>
<dbReference type="InterPro" id="IPR036286">
    <property type="entry name" value="LexA/Signal_pep-like_sf"/>
</dbReference>
<keyword evidence="4 6" id="KW-0472">Membrane</keyword>
<evidence type="ECO:0000313" key="8">
    <source>
        <dbReference type="Proteomes" id="UP001203207"/>
    </source>
</evidence>
<dbReference type="InterPro" id="IPR019533">
    <property type="entry name" value="Peptidase_S26"/>
</dbReference>
<dbReference type="RefSeq" id="WP_250582998.1">
    <property type="nucleotide sequence ID" value="NZ_JAKRVX010000001.1"/>
</dbReference>
<feature type="compositionally biased region" description="Basic and acidic residues" evidence="5">
    <location>
        <begin position="79"/>
        <end position="91"/>
    </location>
</feature>
<dbReference type="EMBL" id="JAKRVX010000001">
    <property type="protein sequence ID" value="MCL9816061.1"/>
    <property type="molecule type" value="Genomic_DNA"/>
</dbReference>
<evidence type="ECO:0000256" key="5">
    <source>
        <dbReference type="SAM" id="MobiDB-lite"/>
    </source>
</evidence>
<comment type="subcellular location">
    <subcellularLocation>
        <location evidence="1">Membrane</location>
    </subcellularLocation>
</comment>
<accession>A0AAE3FVM9</accession>
<dbReference type="Proteomes" id="UP001203207">
    <property type="component" value="Unassembled WGS sequence"/>
</dbReference>
<keyword evidence="2 6" id="KW-0812">Transmembrane</keyword>
<evidence type="ECO:0000256" key="6">
    <source>
        <dbReference type="SAM" id="Phobius"/>
    </source>
</evidence>
<dbReference type="InterPro" id="IPR001733">
    <property type="entry name" value="Peptidase_S26B"/>
</dbReference>
<proteinExistence type="predicted"/>
<reference evidence="7" key="2">
    <citation type="submission" date="2022-02" db="EMBL/GenBank/DDBJ databases">
        <authorList>
            <person name="Elcheninov A.G."/>
            <person name="Sorokin D.Y."/>
            <person name="Kublanov I.V."/>
        </authorList>
    </citation>
    <scope>NUCLEOTIDE SEQUENCE</scope>
    <source>
        <strain evidence="7">AArc-St2</strain>
    </source>
</reference>
<feature type="transmembrane region" description="Helical" evidence="6">
    <location>
        <begin position="116"/>
        <end position="137"/>
    </location>
</feature>
<feature type="compositionally biased region" description="Polar residues" evidence="5">
    <location>
        <begin position="66"/>
        <end position="78"/>
    </location>
</feature>
<dbReference type="AlphaFoldDB" id="A0AAE3FVM9"/>
<dbReference type="SUPFAM" id="SSF51306">
    <property type="entry name" value="LexA/Signal peptidase"/>
    <property type="match status" value="1"/>
</dbReference>
<keyword evidence="3 6" id="KW-1133">Transmembrane helix</keyword>
<dbReference type="PANTHER" id="PTHR10806:SF6">
    <property type="entry name" value="SIGNAL PEPTIDASE COMPLEX CATALYTIC SUBUNIT SEC11"/>
    <property type="match status" value="1"/>
</dbReference>
<comment type="caution">
    <text evidence="7">The sequence shown here is derived from an EMBL/GenBank/DDBJ whole genome shotgun (WGS) entry which is preliminary data.</text>
</comment>
<protein>
    <submittedName>
        <fullName evidence="7">S26 family signal peptidase</fullName>
    </submittedName>
</protein>
<feature type="compositionally biased region" description="Polar residues" evidence="5">
    <location>
        <begin position="32"/>
        <end position="49"/>
    </location>
</feature>
<feature type="compositionally biased region" description="Low complexity" evidence="5">
    <location>
        <begin position="50"/>
        <end position="64"/>
    </location>
</feature>
<gene>
    <name evidence="7" type="ORF">AArcSt2_03805</name>
</gene>
<feature type="compositionally biased region" description="Basic and acidic residues" evidence="5">
    <location>
        <begin position="14"/>
        <end position="26"/>
    </location>
</feature>
<evidence type="ECO:0000313" key="7">
    <source>
        <dbReference type="EMBL" id="MCL9816061.1"/>
    </source>
</evidence>
<feature type="region of interest" description="Disordered" evidence="5">
    <location>
        <begin position="1"/>
        <end position="91"/>
    </location>
</feature>
<dbReference type="GO" id="GO:0016020">
    <property type="term" value="C:membrane"/>
    <property type="evidence" value="ECO:0007669"/>
    <property type="project" value="UniProtKB-SubCell"/>
</dbReference>
<evidence type="ECO:0000256" key="1">
    <source>
        <dbReference type="ARBA" id="ARBA00004370"/>
    </source>
</evidence>
<dbReference type="GO" id="GO:0004252">
    <property type="term" value="F:serine-type endopeptidase activity"/>
    <property type="evidence" value="ECO:0007669"/>
    <property type="project" value="InterPro"/>
</dbReference>